<dbReference type="SMART" id="SM00671">
    <property type="entry name" value="SEL1"/>
    <property type="match status" value="2"/>
</dbReference>
<dbReference type="InterPro" id="IPR011990">
    <property type="entry name" value="TPR-like_helical_dom_sf"/>
</dbReference>
<dbReference type="AlphaFoldDB" id="A0A454TLR3"/>
<name>A0A454TLR3_9RALS</name>
<dbReference type="Proteomes" id="UP000271222">
    <property type="component" value="Unassembled WGS sequence"/>
</dbReference>
<organism evidence="1 2">
    <name type="scientific">Ralstonia pseudosolanacearum</name>
    <dbReference type="NCBI Taxonomy" id="1310165"/>
    <lineage>
        <taxon>Bacteria</taxon>
        <taxon>Pseudomonadati</taxon>
        <taxon>Pseudomonadota</taxon>
        <taxon>Betaproteobacteria</taxon>
        <taxon>Burkholderiales</taxon>
        <taxon>Burkholderiaceae</taxon>
        <taxon>Ralstonia</taxon>
        <taxon>Ralstonia solanacearum species complex</taxon>
    </lineage>
</organism>
<dbReference type="Gene3D" id="1.25.40.10">
    <property type="entry name" value="Tetratricopeptide repeat domain"/>
    <property type="match status" value="1"/>
</dbReference>
<dbReference type="SUPFAM" id="SSF81901">
    <property type="entry name" value="HCP-like"/>
    <property type="match status" value="1"/>
</dbReference>
<gene>
    <name evidence="1" type="ORF">EGA29_19955</name>
</gene>
<protein>
    <recommendedName>
        <fullName evidence="3">Sel1 repeat family protein</fullName>
    </recommendedName>
</protein>
<evidence type="ECO:0000313" key="2">
    <source>
        <dbReference type="Proteomes" id="UP000271222"/>
    </source>
</evidence>
<dbReference type="InterPro" id="IPR006597">
    <property type="entry name" value="Sel1-like"/>
</dbReference>
<proteinExistence type="predicted"/>
<dbReference type="EMBL" id="RJTL01000038">
    <property type="protein sequence ID" value="RNM03045.1"/>
    <property type="molecule type" value="Genomic_DNA"/>
</dbReference>
<dbReference type="RefSeq" id="WP_123203763.1">
    <property type="nucleotide sequence ID" value="NZ_RJTL01000038.1"/>
</dbReference>
<comment type="caution">
    <text evidence="1">The sequence shown here is derived from an EMBL/GenBank/DDBJ whole genome shotgun (WGS) entry which is preliminary data.</text>
</comment>
<reference evidence="1 2" key="1">
    <citation type="submission" date="2018-10" db="EMBL/GenBank/DDBJ databases">
        <title>Draft Genome Sequence of Ralstonia pseudosolanacearum (R. solanacearum phylotype I) Strain Tg03 Isolated from Luffa cylindrica in China.</title>
        <authorList>
            <person name="Yuan G.-Q."/>
            <person name="Li Q.-Q."/>
            <person name="Zhang Y.-W."/>
        </authorList>
    </citation>
    <scope>NUCLEOTIDE SEQUENCE [LARGE SCALE GENOMIC DNA]</scope>
    <source>
        <strain evidence="1 2">Tg03</strain>
    </source>
</reference>
<evidence type="ECO:0000313" key="1">
    <source>
        <dbReference type="EMBL" id="RNM03045.1"/>
    </source>
</evidence>
<evidence type="ECO:0008006" key="3">
    <source>
        <dbReference type="Google" id="ProtNLM"/>
    </source>
</evidence>
<dbReference type="OrthoDB" id="8984362at2"/>
<accession>A0A454TLR3</accession>
<sequence>MHSAFAQGEAVTPDSVRNFAESTFNSDVFKGFVKSYRQQNVGVVNSIDAAAVAQAKSALPKATEVGTQLKYGTHNVVSSDGETYVTWMIEAASAKPAERQALLGKLTDLAARRSPEAMTFQGFIAEYGLFGAPRNVARALDWYRAAAAMNYQPALYNLALAAAYGKGQAADLNTAGALVAQAAQIAPEASYRVCGFGAFIAYRRGDRAQAAQYAQGCWSDLAGLPKALYDNRVTLTQKVTLLRHSIGTGVDDGYALLEQVTREAAPEPQYLACKYALLNRQRRALNAAALKDDAQRCYRASSITSKDPKEAEIRASTVVPGIVGFVPTEIRELERLRASNRFHYGWSVPYLPFRQQDVDLFTALVAPAKR</sequence>